<keyword evidence="2 5" id="KW-0285">Flavoprotein</keyword>
<dbReference type="GO" id="GO:0106141">
    <property type="term" value="F:flavin prenyltransferase activity"/>
    <property type="evidence" value="ECO:0007669"/>
    <property type="project" value="UniProtKB-EC"/>
</dbReference>
<organism evidence="7 8">
    <name type="scientific">Albibacterium bauzanense</name>
    <dbReference type="NCBI Taxonomy" id="653929"/>
    <lineage>
        <taxon>Bacteria</taxon>
        <taxon>Pseudomonadati</taxon>
        <taxon>Bacteroidota</taxon>
        <taxon>Sphingobacteriia</taxon>
        <taxon>Sphingobacteriales</taxon>
        <taxon>Sphingobacteriaceae</taxon>
        <taxon>Albibacterium</taxon>
    </lineage>
</organism>
<keyword evidence="8" id="KW-1185">Reference proteome</keyword>
<feature type="binding site" evidence="5">
    <location>
        <position position="126"/>
    </location>
    <ligand>
        <name>FMN</name>
        <dbReference type="ChEBI" id="CHEBI:58210"/>
    </ligand>
</feature>
<gene>
    <name evidence="5" type="primary">ubiX</name>
    <name evidence="7" type="ORF">C8N28_0513</name>
</gene>
<evidence type="ECO:0000313" key="8">
    <source>
        <dbReference type="Proteomes" id="UP000294616"/>
    </source>
</evidence>
<evidence type="ECO:0000259" key="6">
    <source>
        <dbReference type="Pfam" id="PF02441"/>
    </source>
</evidence>
<dbReference type="HAMAP" id="MF_01984">
    <property type="entry name" value="ubiX_pad"/>
    <property type="match status" value="1"/>
</dbReference>
<feature type="binding site" evidence="5">
    <location>
        <position position="172"/>
    </location>
    <ligand>
        <name>dimethylallyl phosphate</name>
        <dbReference type="ChEBI" id="CHEBI:88052"/>
    </ligand>
</feature>
<dbReference type="InterPro" id="IPR003382">
    <property type="entry name" value="Flavoprotein"/>
</dbReference>
<dbReference type="RefSeq" id="WP_132221235.1">
    <property type="nucleotide sequence ID" value="NZ_SMGO01000001.1"/>
</dbReference>
<feature type="binding site" evidence="5">
    <location>
        <begin position="91"/>
        <end position="94"/>
    </location>
    <ligand>
        <name>FMN</name>
        <dbReference type="ChEBI" id="CHEBI:58210"/>
    </ligand>
</feature>
<evidence type="ECO:0000313" key="7">
    <source>
        <dbReference type="EMBL" id="TCK85212.1"/>
    </source>
</evidence>
<comment type="catalytic activity">
    <reaction evidence="5">
        <text>dimethylallyl phosphate + FMNH2 = prenylated FMNH2 + phosphate</text>
        <dbReference type="Rhea" id="RHEA:37743"/>
        <dbReference type="ChEBI" id="CHEBI:43474"/>
        <dbReference type="ChEBI" id="CHEBI:57618"/>
        <dbReference type="ChEBI" id="CHEBI:87467"/>
        <dbReference type="ChEBI" id="CHEBI:88052"/>
        <dbReference type="EC" id="2.5.1.129"/>
    </reaction>
</comment>
<dbReference type="Pfam" id="PF02441">
    <property type="entry name" value="Flavoprotein"/>
    <property type="match status" value="1"/>
</dbReference>
<proteinExistence type="inferred from homology"/>
<evidence type="ECO:0000256" key="5">
    <source>
        <dbReference type="HAMAP-Rule" id="MF_01984"/>
    </source>
</evidence>
<dbReference type="EC" id="2.5.1.129" evidence="5"/>
<evidence type="ECO:0000256" key="3">
    <source>
        <dbReference type="ARBA" id="ARBA00022643"/>
    </source>
</evidence>
<comment type="function">
    <text evidence="5">Flavin prenyltransferase that catalyzes the synthesis of the prenylated FMN cofactor (prenyl-FMN) for 4-hydroxy-3-polyprenylbenzoic acid decarboxylase UbiD. The prenyltransferase is metal-independent and links a dimethylallyl moiety from dimethylallyl monophosphate (DMAP) to the flavin N5 and C6 atoms of FMN.</text>
</comment>
<keyword evidence="3 5" id="KW-0288">FMN</keyword>
<name>A0A4R1M1Y9_9SPHI</name>
<feature type="domain" description="Flavoprotein" evidence="6">
    <location>
        <begin position="5"/>
        <end position="176"/>
    </location>
</feature>
<dbReference type="InterPro" id="IPR036551">
    <property type="entry name" value="Flavin_trans-like"/>
</dbReference>
<dbReference type="NCBIfam" id="TIGR00421">
    <property type="entry name" value="ubiX_pad"/>
    <property type="match status" value="1"/>
</dbReference>
<dbReference type="AlphaFoldDB" id="A0A4R1M1Y9"/>
<reference evidence="7 8" key="1">
    <citation type="submission" date="2019-03" db="EMBL/GenBank/DDBJ databases">
        <title>Genomic Encyclopedia of Archaeal and Bacterial Type Strains, Phase II (KMG-II): from individual species to whole genera.</title>
        <authorList>
            <person name="Goeker M."/>
        </authorList>
    </citation>
    <scope>NUCLEOTIDE SEQUENCE [LARGE SCALE GENOMIC DNA]</scope>
    <source>
        <strain evidence="7 8">DSM 22554</strain>
    </source>
</reference>
<dbReference type="EMBL" id="SMGO01000001">
    <property type="protein sequence ID" value="TCK85212.1"/>
    <property type="molecule type" value="Genomic_DNA"/>
</dbReference>
<dbReference type="Proteomes" id="UP000294616">
    <property type="component" value="Unassembled WGS sequence"/>
</dbReference>
<comment type="similarity">
    <text evidence="5">Belongs to the UbiX/PAD1 family.</text>
</comment>
<evidence type="ECO:0000256" key="4">
    <source>
        <dbReference type="ARBA" id="ARBA00022679"/>
    </source>
</evidence>
<dbReference type="InterPro" id="IPR004507">
    <property type="entry name" value="UbiX-like"/>
</dbReference>
<comment type="caution">
    <text evidence="5">Lacks conserved residue(s) required for the propagation of feature annotation.</text>
</comment>
<dbReference type="OrthoDB" id="9781577at2"/>
<dbReference type="Gene3D" id="3.40.50.1950">
    <property type="entry name" value="Flavin prenyltransferase-like"/>
    <property type="match status" value="1"/>
</dbReference>
<evidence type="ECO:0000256" key="1">
    <source>
        <dbReference type="ARBA" id="ARBA00022602"/>
    </source>
</evidence>
<evidence type="ECO:0000256" key="2">
    <source>
        <dbReference type="ARBA" id="ARBA00022630"/>
    </source>
</evidence>
<keyword evidence="4 5" id="KW-0808">Transferase</keyword>
<sequence length="189" mass="20834">MQERKKVVVAVTGASGSIYAKVLFDRLTQLGDQVSDIGLVMSDNAETVWELELGNANYKDYPFTFYKTNDFFAPFASGSAGYECLIVCPCSMGTIGRIASGISNDLVSRAADVILKERRKLILVARETPYNLIHLQNMKQITEAGGIICPASPSFYSLPKNFEELAATVVDRVLQLAGFSLKSYRWGEE</sequence>
<comment type="caution">
    <text evidence="7">The sequence shown here is derived from an EMBL/GenBank/DDBJ whole genome shotgun (WGS) entry which is preliminary data.</text>
</comment>
<accession>A0A4R1M1Y9</accession>
<dbReference type="SUPFAM" id="SSF52507">
    <property type="entry name" value="Homo-oligomeric flavin-containing Cys decarboxylases, HFCD"/>
    <property type="match status" value="1"/>
</dbReference>
<feature type="binding site" evidence="5">
    <location>
        <begin position="13"/>
        <end position="15"/>
    </location>
    <ligand>
        <name>FMN</name>
        <dbReference type="ChEBI" id="CHEBI:58210"/>
    </ligand>
</feature>
<protein>
    <recommendedName>
        <fullName evidence="5">Flavin prenyltransferase UbiX</fullName>
        <ecNumber evidence="5">2.5.1.129</ecNumber>
    </recommendedName>
</protein>
<feature type="binding site" evidence="5">
    <location>
        <position position="42"/>
    </location>
    <ligand>
        <name>FMN</name>
        <dbReference type="ChEBI" id="CHEBI:58210"/>
    </ligand>
</feature>
<keyword evidence="1 5" id="KW-0637">Prenyltransferase</keyword>
<feature type="binding site" evidence="5">
    <location>
        <position position="156"/>
    </location>
    <ligand>
        <name>dimethylallyl phosphate</name>
        <dbReference type="ChEBI" id="CHEBI:88052"/>
    </ligand>
</feature>